<feature type="compositionally biased region" description="Polar residues" evidence="7">
    <location>
        <begin position="429"/>
        <end position="453"/>
    </location>
</feature>
<comment type="subcellular location">
    <subcellularLocation>
        <location evidence="1">Cell membrane</location>
    </subcellularLocation>
</comment>
<feature type="domain" description="Multidrug resistance protein MdtA-like barrel-sandwich hybrid" evidence="10">
    <location>
        <begin position="73"/>
        <end position="214"/>
    </location>
</feature>
<organism evidence="13 14">
    <name type="scientific">Hyphomicrobium denitrificans (strain ATCC 51888 / DSM 1869 / NCIMB 11706 / TK 0415)</name>
    <dbReference type="NCBI Taxonomy" id="582899"/>
    <lineage>
        <taxon>Bacteria</taxon>
        <taxon>Pseudomonadati</taxon>
        <taxon>Pseudomonadota</taxon>
        <taxon>Alphaproteobacteria</taxon>
        <taxon>Hyphomicrobiales</taxon>
        <taxon>Hyphomicrobiaceae</taxon>
        <taxon>Hyphomicrobium</taxon>
    </lineage>
</organism>
<feature type="domain" description="Multidrug resistance protein MdtA-like beta-barrel" evidence="11">
    <location>
        <begin position="218"/>
        <end position="299"/>
    </location>
</feature>
<dbReference type="GO" id="GO:0030313">
    <property type="term" value="C:cell envelope"/>
    <property type="evidence" value="ECO:0007669"/>
    <property type="project" value="UniProtKB-SubCell"/>
</dbReference>
<evidence type="ECO:0000256" key="3">
    <source>
        <dbReference type="ARBA" id="ARBA00022448"/>
    </source>
</evidence>
<dbReference type="Pfam" id="PF25967">
    <property type="entry name" value="RND-MFP_C"/>
    <property type="match status" value="1"/>
</dbReference>
<dbReference type="PANTHER" id="PTHR30469">
    <property type="entry name" value="MULTIDRUG RESISTANCE PROTEIN MDTA"/>
    <property type="match status" value="1"/>
</dbReference>
<evidence type="ECO:0000313" key="14">
    <source>
        <dbReference type="Proteomes" id="UP000002033"/>
    </source>
</evidence>
<evidence type="ECO:0000259" key="9">
    <source>
        <dbReference type="Pfam" id="PF25876"/>
    </source>
</evidence>
<feature type="domain" description="Multidrug resistance protein MdtA-like alpha-helical hairpin" evidence="9">
    <location>
        <begin position="112"/>
        <end position="181"/>
    </location>
</feature>
<feature type="transmembrane region" description="Helical" evidence="8">
    <location>
        <begin position="7"/>
        <end position="24"/>
    </location>
</feature>
<comment type="similarity">
    <text evidence="2">Belongs to the membrane fusion protein (MFP) (TC 8.A.1) family.</text>
</comment>
<dbReference type="Gene3D" id="2.40.30.170">
    <property type="match status" value="1"/>
</dbReference>
<dbReference type="InterPro" id="IPR058626">
    <property type="entry name" value="MdtA-like_b-barrel"/>
</dbReference>
<dbReference type="HOGENOM" id="CLU_018816_2_0_5"/>
<evidence type="ECO:0000259" key="10">
    <source>
        <dbReference type="Pfam" id="PF25917"/>
    </source>
</evidence>
<accession>D8JUG2</accession>
<dbReference type="SUPFAM" id="SSF111369">
    <property type="entry name" value="HlyD-like secretion proteins"/>
    <property type="match status" value="1"/>
</dbReference>
<dbReference type="Gene3D" id="1.10.287.470">
    <property type="entry name" value="Helix hairpin bin"/>
    <property type="match status" value="1"/>
</dbReference>
<evidence type="ECO:0000256" key="5">
    <source>
        <dbReference type="ARBA" id="ARBA00022519"/>
    </source>
</evidence>
<dbReference type="PANTHER" id="PTHR30469:SF12">
    <property type="entry name" value="MULTIDRUG RESISTANCE PROTEIN MDTA"/>
    <property type="match status" value="1"/>
</dbReference>
<evidence type="ECO:0000256" key="2">
    <source>
        <dbReference type="ARBA" id="ARBA00009477"/>
    </source>
</evidence>
<reference evidence="14" key="1">
    <citation type="journal article" date="2011" name="J. Bacteriol.">
        <title>Genome sequences of eight morphologically diverse alphaproteobacteria.</title>
        <authorList>
            <consortium name="US DOE Joint Genome Institute"/>
            <person name="Brown P.J."/>
            <person name="Kysela D.T."/>
            <person name="Buechlein A."/>
            <person name="Hemmerich C."/>
            <person name="Brun Y.V."/>
        </authorList>
    </citation>
    <scope>NUCLEOTIDE SEQUENCE [LARGE SCALE GENOMIC DNA]</scope>
    <source>
        <strain evidence="14">ATCC 51888 / DSM 1869 / NCIB 11706 / TK 0415</strain>
    </source>
</reference>
<dbReference type="EMBL" id="CP002083">
    <property type="protein sequence ID" value="ADJ22752.1"/>
    <property type="molecule type" value="Genomic_DNA"/>
</dbReference>
<keyword evidence="14" id="KW-1185">Reference proteome</keyword>
<evidence type="ECO:0000259" key="11">
    <source>
        <dbReference type="Pfam" id="PF25944"/>
    </source>
</evidence>
<feature type="region of interest" description="Disordered" evidence="7">
    <location>
        <begin position="369"/>
        <end position="463"/>
    </location>
</feature>
<dbReference type="KEGG" id="hdn:Hden_0938"/>
<evidence type="ECO:0000256" key="8">
    <source>
        <dbReference type="SAM" id="Phobius"/>
    </source>
</evidence>
<feature type="domain" description="Multidrug resistance protein MdtA-like C-terminal permuted SH3" evidence="12">
    <location>
        <begin position="302"/>
        <end position="363"/>
    </location>
</feature>
<dbReference type="InterPro" id="IPR058624">
    <property type="entry name" value="MdtA-like_HH"/>
</dbReference>
<dbReference type="Pfam" id="PF25917">
    <property type="entry name" value="BSH_RND"/>
    <property type="match status" value="1"/>
</dbReference>
<dbReference type="NCBIfam" id="TIGR01730">
    <property type="entry name" value="RND_mfp"/>
    <property type="match status" value="1"/>
</dbReference>
<dbReference type="Gene3D" id="2.40.50.100">
    <property type="match status" value="1"/>
</dbReference>
<evidence type="ECO:0000256" key="1">
    <source>
        <dbReference type="ARBA" id="ARBA00004236"/>
    </source>
</evidence>
<evidence type="ECO:0000256" key="4">
    <source>
        <dbReference type="ARBA" id="ARBA00022475"/>
    </source>
</evidence>
<dbReference type="InterPro" id="IPR058627">
    <property type="entry name" value="MdtA-like_C"/>
</dbReference>
<dbReference type="GO" id="GO:1990281">
    <property type="term" value="C:efflux pump complex"/>
    <property type="evidence" value="ECO:0007669"/>
    <property type="project" value="TreeGrafter"/>
</dbReference>
<dbReference type="AlphaFoldDB" id="D8JUG2"/>
<sequence>MKLMRSIFTLLVIGAIGGGVYYVMQSGSPGGTAKPRFGRDGGGGPVAVIAKPAETADVPIYLEGVGSVRALNLATVRAQVDGILLSVNFKEGQDVKRGDVLAKIDPVTYQAQLDQAIAKKALDEALLANTKRDLERYQKVGTLAISQQQIDTQKALAQQQEAQIKSDTAAIENATAILGYTTIVAPFDGRTGIRIVDQGNLVHAGDTGGIVVITQIQPISVVFTLPQQDLPALTGATGKLTAQALSTNSQTELDSGLLEVIDNQVDQQTGTIRLKANFPNDRRQLWPGQFVNVRVLVDTMKNVVVAPTEAIQRGPDGDYVYVVQADKTVAMRAVKIARQDEKQAVIAEGVKSGDTLVVNGFGRLKDGATVAVSDGKTPPASADAPAKQRHRQGGKAAGDTSDRQQSSASQSGAPSGAQSGAQASAPLITGSNTEPTRTVDSSKPGTRPDQQPRGNAKDGGTSP</sequence>
<dbReference type="STRING" id="582899.Hden_0938"/>
<evidence type="ECO:0000313" key="13">
    <source>
        <dbReference type="EMBL" id="ADJ22752.1"/>
    </source>
</evidence>
<keyword evidence="8" id="KW-0812">Transmembrane</keyword>
<dbReference type="InterPro" id="IPR006143">
    <property type="entry name" value="RND_pump_MFP"/>
</dbReference>
<protein>
    <submittedName>
        <fullName evidence="13">Efflux transporter, RND family, MFP subunit</fullName>
    </submittedName>
</protein>
<evidence type="ECO:0000256" key="6">
    <source>
        <dbReference type="ARBA" id="ARBA00023136"/>
    </source>
</evidence>
<dbReference type="Gene3D" id="2.40.420.20">
    <property type="match status" value="1"/>
</dbReference>
<dbReference type="OrthoDB" id="8435523at2"/>
<dbReference type="Pfam" id="PF25876">
    <property type="entry name" value="HH_MFP_RND"/>
    <property type="match status" value="1"/>
</dbReference>
<keyword evidence="3" id="KW-0813">Transport</keyword>
<feature type="compositionally biased region" description="Low complexity" evidence="7">
    <location>
        <begin position="404"/>
        <end position="426"/>
    </location>
</feature>
<name>D8JUG2_HYPDA</name>
<keyword evidence="8" id="KW-1133">Transmembrane helix</keyword>
<keyword evidence="6 8" id="KW-0472">Membrane</keyword>
<keyword evidence="4" id="KW-1003">Cell membrane</keyword>
<dbReference type="Pfam" id="PF25944">
    <property type="entry name" value="Beta-barrel_RND"/>
    <property type="match status" value="1"/>
</dbReference>
<gene>
    <name evidence="13" type="ordered locus">Hden_0938</name>
</gene>
<evidence type="ECO:0000256" key="7">
    <source>
        <dbReference type="SAM" id="MobiDB-lite"/>
    </source>
</evidence>
<keyword evidence="5" id="KW-0997">Cell inner membrane</keyword>
<evidence type="ECO:0000259" key="12">
    <source>
        <dbReference type="Pfam" id="PF25967"/>
    </source>
</evidence>
<proteinExistence type="inferred from homology"/>
<dbReference type="eggNOG" id="COG0845">
    <property type="taxonomic scope" value="Bacteria"/>
</dbReference>
<dbReference type="InterPro" id="IPR058625">
    <property type="entry name" value="MdtA-like_BSH"/>
</dbReference>
<dbReference type="FunFam" id="2.40.420.20:FF:000001">
    <property type="entry name" value="Efflux RND transporter periplasmic adaptor subunit"/>
    <property type="match status" value="1"/>
</dbReference>
<dbReference type="GO" id="GO:0015562">
    <property type="term" value="F:efflux transmembrane transporter activity"/>
    <property type="evidence" value="ECO:0007669"/>
    <property type="project" value="TreeGrafter"/>
</dbReference>
<dbReference type="Proteomes" id="UP000002033">
    <property type="component" value="Chromosome"/>
</dbReference>